<name>A0A5D0MHU6_9BACT</name>
<comment type="caution">
    <text evidence="4">The sequence shown here is derived from an EMBL/GenBank/DDBJ whole genome shotgun (WGS) entry which is preliminary data.</text>
</comment>
<keyword evidence="5" id="KW-1185">Reference proteome</keyword>
<sequence length="312" mass="33953">MRRLVKYIGILIFTFMLISCGGGSDSTGPSESISIDSPNGGESWQIGTTHTISWSTNIDENVKIELLKSNSVVKTIVDSTSGSYSWQISENIIPASDYKIKISSVDNSGIYDTSDNTFTIEGVSASTLIEEGWIAFDSGNYEESLSSFQEAVNKDSSMKEGYIGVAVSYLESSSHTETEAETVLESNVISSASGDDLTAAQAILLGIKMKDISNTSYIYDGLYTNGLDGLSSSWNYFINLNIDYGTNISLDYLKGYMINLCLGEVLIRENSYLSDARTAVDKVLNYSNFSSLPADVQTRANELDSQLENAGY</sequence>
<evidence type="ECO:0000259" key="3">
    <source>
        <dbReference type="Pfam" id="PF10342"/>
    </source>
</evidence>
<evidence type="ECO:0000256" key="1">
    <source>
        <dbReference type="ARBA" id="ARBA00022729"/>
    </source>
</evidence>
<protein>
    <recommendedName>
        <fullName evidence="3">Yeast cell wall synthesis Kre9/Knh1-like N-terminal domain-containing protein</fullName>
    </recommendedName>
</protein>
<evidence type="ECO:0000313" key="4">
    <source>
        <dbReference type="EMBL" id="TYB31000.1"/>
    </source>
</evidence>
<dbReference type="AlphaFoldDB" id="A0A5D0MHU6"/>
<dbReference type="EMBL" id="VSIX01000058">
    <property type="protein sequence ID" value="TYB31000.1"/>
    <property type="molecule type" value="Genomic_DNA"/>
</dbReference>
<dbReference type="InterPro" id="IPR019734">
    <property type="entry name" value="TPR_rpt"/>
</dbReference>
<gene>
    <name evidence="4" type="ORF">FXF47_06135</name>
</gene>
<organism evidence="4 5">
    <name type="scientific">Candidatus Mcinerneyibacterium aminivorans</name>
    <dbReference type="NCBI Taxonomy" id="2703815"/>
    <lineage>
        <taxon>Bacteria</taxon>
        <taxon>Candidatus Macinerneyibacteriota</taxon>
        <taxon>Candidatus Mcinerneyibacteria</taxon>
        <taxon>Candidatus Mcinerneyibacteriales</taxon>
        <taxon>Candidatus Mcinerneyibacteriaceae</taxon>
        <taxon>Candidatus Mcinerneyibacterium</taxon>
    </lineage>
</organism>
<keyword evidence="1" id="KW-0732">Signal</keyword>
<accession>A0A5D0MHU6</accession>
<keyword evidence="2" id="KW-0802">TPR repeat</keyword>
<evidence type="ECO:0000313" key="5">
    <source>
        <dbReference type="Proteomes" id="UP000324143"/>
    </source>
</evidence>
<dbReference type="PROSITE" id="PS50005">
    <property type="entry name" value="TPR"/>
    <property type="match status" value="1"/>
</dbReference>
<reference evidence="4" key="1">
    <citation type="submission" date="2019-08" db="EMBL/GenBank/DDBJ databases">
        <title>Genomic characterization of a novel candidate phylum (ARYD3) from a high temperature, high salinity tertiary oil reservoir in north central Oklahoma, USA.</title>
        <authorList>
            <person name="Youssef N.H."/>
            <person name="Yadav A."/>
            <person name="Elshahed M.S."/>
        </authorList>
    </citation>
    <scope>NUCLEOTIDE SEQUENCE [LARGE SCALE GENOMIC DNA]</scope>
    <source>
        <strain evidence="4">ARYD3</strain>
    </source>
</reference>
<dbReference type="PROSITE" id="PS51257">
    <property type="entry name" value="PROKAR_LIPOPROTEIN"/>
    <property type="match status" value="1"/>
</dbReference>
<evidence type="ECO:0000256" key="2">
    <source>
        <dbReference type="PROSITE-ProRule" id="PRU00339"/>
    </source>
</evidence>
<dbReference type="SUPFAM" id="SSF48452">
    <property type="entry name" value="TPR-like"/>
    <property type="match status" value="1"/>
</dbReference>
<feature type="repeat" description="TPR" evidence="2">
    <location>
        <begin position="125"/>
        <end position="158"/>
    </location>
</feature>
<dbReference type="InterPro" id="IPR011990">
    <property type="entry name" value="TPR-like_helical_dom_sf"/>
</dbReference>
<proteinExistence type="predicted"/>
<dbReference type="Proteomes" id="UP000324143">
    <property type="component" value="Unassembled WGS sequence"/>
</dbReference>
<feature type="domain" description="Yeast cell wall synthesis Kre9/Knh1-like N-terminal" evidence="3">
    <location>
        <begin position="37"/>
        <end position="116"/>
    </location>
</feature>
<dbReference type="Gene3D" id="1.25.40.10">
    <property type="entry name" value="Tetratricopeptide repeat domain"/>
    <property type="match status" value="1"/>
</dbReference>
<dbReference type="Pfam" id="PF10342">
    <property type="entry name" value="Kre9_KNH"/>
    <property type="match status" value="1"/>
</dbReference>
<dbReference type="InterPro" id="IPR018466">
    <property type="entry name" value="Kre9/Knh1-like_N"/>
</dbReference>